<dbReference type="Proteomes" id="UP000229612">
    <property type="component" value="Unassembled WGS sequence"/>
</dbReference>
<reference evidence="2" key="1">
    <citation type="submission" date="2017-09" db="EMBL/GenBank/DDBJ databases">
        <title>Depth-based differentiation of microbial function through sediment-hosted aquifers and enrichment of novel symbionts in the deep terrestrial subsurface.</title>
        <authorList>
            <person name="Probst A.J."/>
            <person name="Ladd B."/>
            <person name="Jarett J.K."/>
            <person name="Geller-Mcgrath D.E."/>
            <person name="Sieber C.M.K."/>
            <person name="Emerson J.B."/>
            <person name="Anantharaman K."/>
            <person name="Thomas B.C."/>
            <person name="Malmstrom R."/>
            <person name="Stieglmeier M."/>
            <person name="Klingl A."/>
            <person name="Woyke T."/>
            <person name="Ryan C.M."/>
            <person name="Banfield J.F."/>
        </authorList>
    </citation>
    <scope>NUCLEOTIDE SEQUENCE [LARGE SCALE GENOMIC DNA]</scope>
</reference>
<evidence type="ECO:0008006" key="3">
    <source>
        <dbReference type="Google" id="ProtNLM"/>
    </source>
</evidence>
<evidence type="ECO:0000313" key="1">
    <source>
        <dbReference type="EMBL" id="PIR85943.1"/>
    </source>
</evidence>
<dbReference type="EMBL" id="PFBG01000017">
    <property type="protein sequence ID" value="PIR85943.1"/>
    <property type="molecule type" value="Genomic_DNA"/>
</dbReference>
<protein>
    <recommendedName>
        <fullName evidence="3">Glycosyl transferase family 1 domain-containing protein</fullName>
    </recommendedName>
</protein>
<proteinExistence type="predicted"/>
<dbReference type="SUPFAM" id="SSF53756">
    <property type="entry name" value="UDP-Glycosyltransferase/glycogen phosphorylase"/>
    <property type="match status" value="1"/>
</dbReference>
<organism evidence="1 2">
    <name type="scientific">Candidatus Kaiserbacteria bacterium CG10_big_fil_rev_8_21_14_0_10_44_10</name>
    <dbReference type="NCBI Taxonomy" id="1974606"/>
    <lineage>
        <taxon>Bacteria</taxon>
        <taxon>Candidatus Kaiseribacteriota</taxon>
    </lineage>
</organism>
<accession>A0A2H0UHQ9</accession>
<dbReference type="AlphaFoldDB" id="A0A2H0UHQ9"/>
<name>A0A2H0UHQ9_9BACT</name>
<sequence>MLSIYTRSTSKFSKEFWKWAARKITRKYSGPNAVEDSLLRGLKELNIPFSRNCLTSDTGTVVVLSGTEALRENILHKKKGLIKKLIAGPNIVAHPLDCNGILLNKEIDVILVPSQWVADLYMQVVPEIANKIKVWPAGVPISKASSRTSKPIIYDKLGDVSLLIKIQEVLAVPATVFSYGSFNQKDYLEALSEAPYLIYLAKSESQGLALQEAWAHDVPTLVNKSTHWEANDLSWDSPQINCPYLTPELGAIFENVEELPIMIEQVSSLHPKKYCDKYLSDRASAQKLLNLI</sequence>
<gene>
    <name evidence="1" type="ORF">COU14_01525</name>
</gene>
<evidence type="ECO:0000313" key="2">
    <source>
        <dbReference type="Proteomes" id="UP000229612"/>
    </source>
</evidence>
<comment type="caution">
    <text evidence="1">The sequence shown here is derived from an EMBL/GenBank/DDBJ whole genome shotgun (WGS) entry which is preliminary data.</text>
</comment>